<proteinExistence type="predicted"/>
<accession>A0ABQ4ASG6</accession>
<reference evidence="2 3" key="1">
    <citation type="submission" date="2021-01" db="EMBL/GenBank/DDBJ databases">
        <title>Whole genome shotgun sequence of Actinoplanes lobatus NBRC 12513.</title>
        <authorList>
            <person name="Komaki H."/>
            <person name="Tamura T."/>
        </authorList>
    </citation>
    <scope>NUCLEOTIDE SEQUENCE [LARGE SCALE GENOMIC DNA]</scope>
    <source>
        <strain evidence="2 3">NBRC 12513</strain>
    </source>
</reference>
<feature type="region of interest" description="Disordered" evidence="1">
    <location>
        <begin position="1"/>
        <end position="25"/>
    </location>
</feature>
<dbReference type="Proteomes" id="UP000631312">
    <property type="component" value="Unassembled WGS sequence"/>
</dbReference>
<feature type="region of interest" description="Disordered" evidence="1">
    <location>
        <begin position="59"/>
        <end position="102"/>
    </location>
</feature>
<evidence type="ECO:0000313" key="3">
    <source>
        <dbReference type="Proteomes" id="UP000631312"/>
    </source>
</evidence>
<evidence type="ECO:0000313" key="2">
    <source>
        <dbReference type="EMBL" id="GIE43484.1"/>
    </source>
</evidence>
<dbReference type="EMBL" id="BOMP01000106">
    <property type="protein sequence ID" value="GIE43484.1"/>
    <property type="molecule type" value="Genomic_DNA"/>
</dbReference>
<sequence length="102" mass="11009">MERPATGRPPNRGAIMRHARRRRPADLHEVAEQLAVPSFDWMSTPMVAVVDGFLHIDPDAPLPQPHRPGLAPAPGTGSADVHPDDAAHNASHLLAGLTRIRP</sequence>
<keyword evidence="3" id="KW-1185">Reference proteome</keyword>
<comment type="caution">
    <text evidence="2">The sequence shown here is derived from an EMBL/GenBank/DDBJ whole genome shotgun (WGS) entry which is preliminary data.</text>
</comment>
<evidence type="ECO:0000256" key="1">
    <source>
        <dbReference type="SAM" id="MobiDB-lite"/>
    </source>
</evidence>
<name>A0ABQ4ASG6_9ACTN</name>
<organism evidence="2 3">
    <name type="scientific">Actinoplanes lobatus</name>
    <dbReference type="NCBI Taxonomy" id="113568"/>
    <lineage>
        <taxon>Bacteria</taxon>
        <taxon>Bacillati</taxon>
        <taxon>Actinomycetota</taxon>
        <taxon>Actinomycetes</taxon>
        <taxon>Micromonosporales</taxon>
        <taxon>Micromonosporaceae</taxon>
        <taxon>Actinoplanes</taxon>
    </lineage>
</organism>
<gene>
    <name evidence="2" type="ORF">Alo02nite_63820</name>
</gene>
<protein>
    <submittedName>
        <fullName evidence="2">Uncharacterized protein</fullName>
    </submittedName>
</protein>